<sequence>MSRLIEELKVVLTKELEEYKQVLELADKKTDILISGSIDKIENITKEEYEIIYRIEALESDRETIVSDIEKGFNIQEQMDLTTLIGYFNEQEQETLNTIKDELTDILAELKDKNELNKTLIDDSLQYIDLGVNLLTASSSQGTYKGDTGEINTQNKNLFDIKA</sequence>
<dbReference type="EMBL" id="LGSS01000002">
    <property type="protein sequence ID" value="KNF09659.1"/>
    <property type="molecule type" value="Genomic_DNA"/>
</dbReference>
<name>A0A0L0WDV8_GOTPU</name>
<keyword evidence="1" id="KW-1005">Bacterial flagellum biogenesis</keyword>
<dbReference type="AlphaFoldDB" id="A0A0L0WDV8"/>
<gene>
    <name evidence="3" type="primary">flgN1</name>
    <name evidence="3" type="ORF">CLPU_2c01100</name>
</gene>
<keyword evidence="4" id="KW-1185">Reference proteome</keyword>
<organism evidence="3 4">
    <name type="scientific">Gottschalkia purinilytica</name>
    <name type="common">Clostridium purinilyticum</name>
    <dbReference type="NCBI Taxonomy" id="1503"/>
    <lineage>
        <taxon>Bacteria</taxon>
        <taxon>Bacillati</taxon>
        <taxon>Bacillota</taxon>
        <taxon>Tissierellia</taxon>
        <taxon>Tissierellales</taxon>
        <taxon>Gottschalkiaceae</taxon>
        <taxon>Gottschalkia</taxon>
    </lineage>
</organism>
<evidence type="ECO:0000313" key="4">
    <source>
        <dbReference type="Proteomes" id="UP000037267"/>
    </source>
</evidence>
<evidence type="ECO:0000256" key="2">
    <source>
        <dbReference type="SAM" id="Coils"/>
    </source>
</evidence>
<protein>
    <submittedName>
        <fullName evidence="3">Flagella synthesis protein FlgN</fullName>
    </submittedName>
</protein>
<dbReference type="InterPro" id="IPR007809">
    <property type="entry name" value="FlgN-like"/>
</dbReference>
<proteinExistence type="predicted"/>
<evidence type="ECO:0000313" key="3">
    <source>
        <dbReference type="EMBL" id="KNF09659.1"/>
    </source>
</evidence>
<dbReference type="OrthoDB" id="1707341at2"/>
<comment type="caution">
    <text evidence="3">The sequence shown here is derived from an EMBL/GenBank/DDBJ whole genome shotgun (WGS) entry which is preliminary data.</text>
</comment>
<dbReference type="SUPFAM" id="SSF140566">
    <property type="entry name" value="FlgN-like"/>
    <property type="match status" value="1"/>
</dbReference>
<reference evidence="4" key="1">
    <citation type="submission" date="2015-07" db="EMBL/GenBank/DDBJ databases">
        <title>Draft genome sequence of the purine-degrading Gottschalkia purinilyticum DSM 1384 (formerly Clostridium purinilyticum).</title>
        <authorList>
            <person name="Poehlein A."/>
            <person name="Schiel-Bengelsdorf B."/>
            <person name="Bengelsdorf F.R."/>
            <person name="Daniel R."/>
            <person name="Duerre P."/>
        </authorList>
    </citation>
    <scope>NUCLEOTIDE SEQUENCE [LARGE SCALE GENOMIC DNA]</scope>
    <source>
        <strain evidence="4">DSM 1384</strain>
    </source>
</reference>
<feature type="coiled-coil region" evidence="2">
    <location>
        <begin position="89"/>
        <end position="116"/>
    </location>
</feature>
<dbReference type="Proteomes" id="UP000037267">
    <property type="component" value="Unassembled WGS sequence"/>
</dbReference>
<dbReference type="GO" id="GO:0044780">
    <property type="term" value="P:bacterial-type flagellum assembly"/>
    <property type="evidence" value="ECO:0007669"/>
    <property type="project" value="InterPro"/>
</dbReference>
<dbReference type="RefSeq" id="WP_050354052.1">
    <property type="nucleotide sequence ID" value="NZ_LGSS01000002.1"/>
</dbReference>
<dbReference type="Gene3D" id="1.20.58.300">
    <property type="entry name" value="FlgN-like"/>
    <property type="match status" value="1"/>
</dbReference>
<accession>A0A0L0WDV8</accession>
<dbReference type="InterPro" id="IPR036679">
    <property type="entry name" value="FlgN-like_sf"/>
</dbReference>
<keyword evidence="3" id="KW-0282">Flagellum</keyword>
<dbReference type="STRING" id="1503.CLPU_2c01100"/>
<keyword evidence="3" id="KW-0966">Cell projection</keyword>
<evidence type="ECO:0000256" key="1">
    <source>
        <dbReference type="ARBA" id="ARBA00022795"/>
    </source>
</evidence>
<keyword evidence="3" id="KW-0969">Cilium</keyword>
<keyword evidence="2" id="KW-0175">Coiled coil</keyword>
<dbReference type="Pfam" id="PF05130">
    <property type="entry name" value="FlgN"/>
    <property type="match status" value="1"/>
</dbReference>